<dbReference type="Proteomes" id="UP000176244">
    <property type="component" value="Unassembled WGS sequence"/>
</dbReference>
<feature type="domain" description="AB hydrolase-1" evidence="3">
    <location>
        <begin position="67"/>
        <end position="334"/>
    </location>
</feature>
<dbReference type="InterPro" id="IPR050228">
    <property type="entry name" value="Carboxylesterase_BioH"/>
</dbReference>
<dbReference type="Gene3D" id="3.40.50.1820">
    <property type="entry name" value="alpha/beta hydrolase"/>
    <property type="match status" value="1"/>
</dbReference>
<dbReference type="RefSeq" id="WP_228878799.1">
    <property type="nucleotide sequence ID" value="NZ_CABIIK010000007.1"/>
</dbReference>
<dbReference type="InterPro" id="IPR002410">
    <property type="entry name" value="Peptidase_S33"/>
</dbReference>
<dbReference type="AlphaFoldDB" id="A0A1F2PEC5"/>
<dbReference type="SUPFAM" id="SSF53474">
    <property type="entry name" value="alpha/beta-Hydrolases"/>
    <property type="match status" value="1"/>
</dbReference>
<evidence type="ECO:0000313" key="7">
    <source>
        <dbReference type="Proteomes" id="UP001163550"/>
    </source>
</evidence>
<evidence type="ECO:0000313" key="5">
    <source>
        <dbReference type="EMBL" id="UYO64154.1"/>
    </source>
</evidence>
<dbReference type="Pfam" id="PF00561">
    <property type="entry name" value="Abhydrolase_1"/>
    <property type="match status" value="1"/>
</dbReference>
<dbReference type="InterPro" id="IPR000073">
    <property type="entry name" value="AB_hydrolase_1"/>
</dbReference>
<dbReference type="EMBL" id="CP087994">
    <property type="protein sequence ID" value="UYO64154.1"/>
    <property type="molecule type" value="Genomic_DNA"/>
</dbReference>
<dbReference type="EMBL" id="LKEU01000037">
    <property type="protein sequence ID" value="OFV69757.1"/>
    <property type="molecule type" value="Genomic_DNA"/>
</dbReference>
<gene>
    <name evidence="4" type="primary">rutD_2</name>
    <name evidence="4" type="ORF">ACWI_28950</name>
    <name evidence="5" type="ORF">LNN31_06995</name>
</gene>
<sequence length="348" mass="39652">MALFFILLLAFVSLVSTLLMVFGSGKMIPFTDASGRVLPGSLSEKSWVPINGIEMGMIIKSRDLRKPVLLFVHGGPGMPEYWLNHTYPARLEELFTVVWWDQRGAGLSFNTQIPPATMTTEQLVADTLSVTHYLRQRFRQDKIYLMAHSFGSYIGIQAAARAPQLYHAYIGVAQSVNLALSEELAYEWLLDFYVDDQKTLAQLKKAPYGTAAYEKLRDRVMHEAGIGTTHTMYSVISGIFLAVMKHQEYMIKEKLHIWQGKAFSQQSIVNEEFRQANLSDIVTRLDIPVLFFSGAYDYTVNRFLSEVYLEELQAPEKHFYLFEDSAHSPIFEEPEAVLAILNELICQR</sequence>
<evidence type="ECO:0000313" key="4">
    <source>
        <dbReference type="EMBL" id="OFV69757.1"/>
    </source>
</evidence>
<dbReference type="PANTHER" id="PTHR43194:SF2">
    <property type="entry name" value="PEROXISOMAL MEMBRANE PROTEIN LPX1"/>
    <property type="match status" value="1"/>
</dbReference>
<evidence type="ECO:0000313" key="6">
    <source>
        <dbReference type="Proteomes" id="UP000176244"/>
    </source>
</evidence>
<dbReference type="Proteomes" id="UP001163550">
    <property type="component" value="Chromosome"/>
</dbReference>
<organism evidence="4 6">
    <name type="scientific">Acetobacterium wieringae</name>
    <dbReference type="NCBI Taxonomy" id="52694"/>
    <lineage>
        <taxon>Bacteria</taxon>
        <taxon>Bacillati</taxon>
        <taxon>Bacillota</taxon>
        <taxon>Clostridia</taxon>
        <taxon>Eubacteriales</taxon>
        <taxon>Eubacteriaceae</taxon>
        <taxon>Acetobacterium</taxon>
    </lineage>
</organism>
<dbReference type="GO" id="GO:0004177">
    <property type="term" value="F:aminopeptidase activity"/>
    <property type="evidence" value="ECO:0007669"/>
    <property type="project" value="UniProtKB-EC"/>
</dbReference>
<reference evidence="5" key="2">
    <citation type="submission" date="2021-11" db="EMBL/GenBank/DDBJ databases">
        <title>Isoprene-degrading acetogen.</title>
        <authorList>
            <person name="Yang Y."/>
            <person name="Jin H."/>
            <person name="Yan J."/>
        </authorList>
    </citation>
    <scope>NUCLEOTIDE SEQUENCE</scope>
    <source>
        <strain evidence="5">Berkeley</strain>
    </source>
</reference>
<dbReference type="STRING" id="52694.ACWI_28950"/>
<reference evidence="4 6" key="1">
    <citation type="submission" date="2015-09" db="EMBL/GenBank/DDBJ databases">
        <title>Genome sequence of Acetobacterium wieringae DSM 1911.</title>
        <authorList>
            <person name="Poehlein A."/>
            <person name="Bengelsdorf F.R."/>
            <person name="Schiel-Bengelsdorf B."/>
            <person name="Duerre P."/>
            <person name="Daniel R."/>
        </authorList>
    </citation>
    <scope>NUCLEOTIDE SEQUENCE [LARGE SCALE GENOMIC DNA]</scope>
    <source>
        <strain evidence="4 6">DSM 1911</strain>
    </source>
</reference>
<dbReference type="PANTHER" id="PTHR43194">
    <property type="entry name" value="HYDROLASE ALPHA/BETA FOLD FAMILY"/>
    <property type="match status" value="1"/>
</dbReference>
<protein>
    <submittedName>
        <fullName evidence="5">Alpha/beta hydrolase</fullName>
    </submittedName>
    <submittedName>
        <fullName evidence="4">Putative aminoacrylate hydrolase RutD</fullName>
    </submittedName>
</protein>
<evidence type="ECO:0000259" key="3">
    <source>
        <dbReference type="Pfam" id="PF00561"/>
    </source>
</evidence>
<proteinExistence type="inferred from homology"/>
<accession>A0A1F2PEC5</accession>
<evidence type="ECO:0000256" key="2">
    <source>
        <dbReference type="ARBA" id="ARBA00022801"/>
    </source>
</evidence>
<keyword evidence="7" id="KW-1185">Reference proteome</keyword>
<keyword evidence="2 4" id="KW-0378">Hydrolase</keyword>
<dbReference type="PRINTS" id="PR00793">
    <property type="entry name" value="PROAMNOPTASE"/>
</dbReference>
<name>A0A1F2PEC5_9FIRM</name>
<dbReference type="GO" id="GO:0006508">
    <property type="term" value="P:proteolysis"/>
    <property type="evidence" value="ECO:0007669"/>
    <property type="project" value="InterPro"/>
</dbReference>
<dbReference type="InterPro" id="IPR029058">
    <property type="entry name" value="AB_hydrolase_fold"/>
</dbReference>
<evidence type="ECO:0000256" key="1">
    <source>
        <dbReference type="ARBA" id="ARBA00010088"/>
    </source>
</evidence>
<comment type="similarity">
    <text evidence="1">Belongs to the peptidase S33 family.</text>
</comment>